<keyword evidence="2" id="KW-1185">Reference proteome</keyword>
<name>A0AA86JJV3_9BURK</name>
<sequence>MKFLAWTHCAGNAVKSASRQRTVLWRTLTMDMEEYWTGQPEDIDKNGVYASLVDPMSVSFSV</sequence>
<gene>
    <name evidence="1" type="ORF">RGQ30_12930</name>
</gene>
<protein>
    <submittedName>
        <fullName evidence="1">Uncharacterized protein</fullName>
    </submittedName>
</protein>
<proteinExistence type="predicted"/>
<dbReference type="Proteomes" id="UP001329151">
    <property type="component" value="Chromosome"/>
</dbReference>
<organism evidence="1 2">
    <name type="scientific">Limnobacter thiooxidans</name>
    <dbReference type="NCBI Taxonomy" id="131080"/>
    <lineage>
        <taxon>Bacteria</taxon>
        <taxon>Pseudomonadati</taxon>
        <taxon>Pseudomonadota</taxon>
        <taxon>Betaproteobacteria</taxon>
        <taxon>Burkholderiales</taxon>
        <taxon>Burkholderiaceae</taxon>
        <taxon>Limnobacter</taxon>
    </lineage>
</organism>
<reference evidence="1 2" key="1">
    <citation type="submission" date="2023-10" db="EMBL/GenBank/DDBJ databases">
        <title>Complete Genome Sequence of Limnobacter thiooxidans CS-K2T, Isolated from freshwater lake sediments in Bavaria, Germany.</title>
        <authorList>
            <person name="Naruki M."/>
            <person name="Watanabe A."/>
            <person name="Warashina T."/>
            <person name="Morita T."/>
            <person name="Arakawa K."/>
        </authorList>
    </citation>
    <scope>NUCLEOTIDE SEQUENCE [LARGE SCALE GENOMIC DNA]</scope>
    <source>
        <strain evidence="1 2">CS-K2</strain>
    </source>
</reference>
<evidence type="ECO:0000313" key="1">
    <source>
        <dbReference type="EMBL" id="BET25792.1"/>
    </source>
</evidence>
<dbReference type="AlphaFoldDB" id="A0AA86JJV3"/>
<accession>A0AA86JJV3</accession>
<evidence type="ECO:0000313" key="2">
    <source>
        <dbReference type="Proteomes" id="UP001329151"/>
    </source>
</evidence>
<dbReference type="KEGG" id="lto:RGQ30_12930"/>
<dbReference type="EMBL" id="AP028947">
    <property type="protein sequence ID" value="BET25792.1"/>
    <property type="molecule type" value="Genomic_DNA"/>
</dbReference>